<dbReference type="InterPro" id="IPR011650">
    <property type="entry name" value="Peptidase_M20_dimer"/>
</dbReference>
<dbReference type="Gene3D" id="3.30.70.360">
    <property type="match status" value="1"/>
</dbReference>
<dbReference type="UniPathway" id="UPA00034">
    <property type="reaction ID" value="UER00021"/>
</dbReference>
<evidence type="ECO:0000256" key="2">
    <source>
        <dbReference type="ARBA" id="ARBA00001947"/>
    </source>
</evidence>
<dbReference type="GO" id="GO:0009014">
    <property type="term" value="F:succinyl-diaminopimelate desuccinylase activity"/>
    <property type="evidence" value="ECO:0007669"/>
    <property type="project" value="UniProtKB-EC"/>
</dbReference>
<keyword evidence="7" id="KW-0479">Metal-binding</keyword>
<organism evidence="13 14">
    <name type="scientific">Allopusillimonas soli</name>
    <dbReference type="NCBI Taxonomy" id="659016"/>
    <lineage>
        <taxon>Bacteria</taxon>
        <taxon>Pseudomonadati</taxon>
        <taxon>Pseudomonadota</taxon>
        <taxon>Betaproteobacteria</taxon>
        <taxon>Burkholderiales</taxon>
        <taxon>Alcaligenaceae</taxon>
        <taxon>Allopusillimonas</taxon>
    </lineage>
</organism>
<feature type="domain" description="Peptidase M20 dimerisation" evidence="12">
    <location>
        <begin position="211"/>
        <end position="321"/>
    </location>
</feature>
<comment type="pathway">
    <text evidence="3">Amino-acid biosynthesis; L-lysine biosynthesis via DAP pathway; LL-2,6-diaminopimelate from (S)-tetrahydrodipicolinate (succinylase route): step 3/3.</text>
</comment>
<dbReference type="RefSeq" id="WP_129970046.1">
    <property type="nucleotide sequence ID" value="NZ_JACCEW010000004.1"/>
</dbReference>
<reference evidence="13 14" key="1">
    <citation type="submission" date="2020-07" db="EMBL/GenBank/DDBJ databases">
        <title>Taxonomic revisions and descriptions of new bacterial species based on genomic comparisons in the high-G+C-content subgroup of the family Alcaligenaceae.</title>
        <authorList>
            <person name="Szabo A."/>
            <person name="Felfoldi T."/>
        </authorList>
    </citation>
    <scope>NUCLEOTIDE SEQUENCE [LARGE SCALE GENOMIC DNA]</scope>
    <source>
        <strain evidence="13 14">DSM 25264</strain>
    </source>
</reference>
<dbReference type="Gene3D" id="3.40.630.10">
    <property type="entry name" value="Zn peptidases"/>
    <property type="match status" value="1"/>
</dbReference>
<evidence type="ECO:0000313" key="13">
    <source>
        <dbReference type="EMBL" id="NYT38116.1"/>
    </source>
</evidence>
<dbReference type="GO" id="GO:0046872">
    <property type="term" value="F:metal ion binding"/>
    <property type="evidence" value="ECO:0007669"/>
    <property type="project" value="UniProtKB-KW"/>
</dbReference>
<evidence type="ECO:0000256" key="11">
    <source>
        <dbReference type="ARBA" id="ARBA00051301"/>
    </source>
</evidence>
<dbReference type="Pfam" id="PF07687">
    <property type="entry name" value="M20_dimer"/>
    <property type="match status" value="1"/>
</dbReference>
<evidence type="ECO:0000313" key="14">
    <source>
        <dbReference type="Proteomes" id="UP000580517"/>
    </source>
</evidence>
<keyword evidence="14" id="KW-1185">Reference proteome</keyword>
<evidence type="ECO:0000256" key="4">
    <source>
        <dbReference type="ARBA" id="ARBA00006247"/>
    </source>
</evidence>
<dbReference type="InterPro" id="IPR002933">
    <property type="entry name" value="Peptidase_M20"/>
</dbReference>
<comment type="similarity">
    <text evidence="4">Belongs to the peptidase M20A family.</text>
</comment>
<dbReference type="InterPro" id="IPR010182">
    <property type="entry name" value="ArgE/DapE"/>
</dbReference>
<sequence length="434" mass="47329">MKPDTPQIAAAVDALEPYLVDTLSAFVRAESPSGREEPAAQFMEEALRGLGLEPERIVLDNSLLKDSPLFACPCMPDNGRYNLLARHVPEQGGGRSVLFNGHLDVVPTGPQRMWSRPPYEPYIEDGWLFGRGSGDMKGGIVSALAAYKALNDLGLEPAGIVGFNAVLNEEDGGNGSLSTIHALKNALAKARLTDFDATIIPEPFAETLMTAEVGVFWMFVDLTGRPAHAAYMNTGVNPIEAAMAVVADLKQIESEWNAPERRPPLFREHPHPINFNVGRIEGGEWNSSVPCTCTLGLRISFFPETDPTQAKRTIAQSVRATVARVNAFLDVGIRFQGQFAPGAYYDMQTPAMRALIAAHAEVNGVDPEYFASTACTDARHFHHLADLPVTCYGPQARNIHGIDESVSIASMKRVATTLARYIVDWCGVRPMRRV</sequence>
<dbReference type="EC" id="3.5.1.18" evidence="5"/>
<dbReference type="PANTHER" id="PTHR43808:SF25">
    <property type="entry name" value="PEPTIDASE M20 DIMERISATION DOMAIN-CONTAINING PROTEIN"/>
    <property type="match status" value="1"/>
</dbReference>
<dbReference type="InterPro" id="IPR050072">
    <property type="entry name" value="Peptidase_M20A"/>
</dbReference>
<evidence type="ECO:0000256" key="9">
    <source>
        <dbReference type="ARBA" id="ARBA00022833"/>
    </source>
</evidence>
<dbReference type="GO" id="GO:0009089">
    <property type="term" value="P:lysine biosynthetic process via diaminopimelate"/>
    <property type="evidence" value="ECO:0007669"/>
    <property type="project" value="UniProtKB-UniPathway"/>
</dbReference>
<dbReference type="AlphaFoldDB" id="A0A853FJK3"/>
<evidence type="ECO:0000259" key="12">
    <source>
        <dbReference type="Pfam" id="PF07687"/>
    </source>
</evidence>
<keyword evidence="9" id="KW-0862">Zinc</keyword>
<keyword evidence="10" id="KW-0170">Cobalt</keyword>
<dbReference type="NCBIfam" id="TIGR01910">
    <property type="entry name" value="DapE-ArgE"/>
    <property type="match status" value="1"/>
</dbReference>
<dbReference type="InterPro" id="IPR001261">
    <property type="entry name" value="ArgE/DapE_CS"/>
</dbReference>
<comment type="caution">
    <text evidence="13">The sequence shown here is derived from an EMBL/GenBank/DDBJ whole genome shotgun (WGS) entry which is preliminary data.</text>
</comment>
<dbReference type="PROSITE" id="PS00758">
    <property type="entry name" value="ARGE_DAPE_CPG2_1"/>
    <property type="match status" value="1"/>
</dbReference>
<proteinExistence type="inferred from homology"/>
<comment type="cofactor">
    <cofactor evidence="1">
        <name>Co(2+)</name>
        <dbReference type="ChEBI" id="CHEBI:48828"/>
    </cofactor>
</comment>
<keyword evidence="8" id="KW-0378">Hydrolase</keyword>
<dbReference type="SUPFAM" id="SSF53187">
    <property type="entry name" value="Zn-dependent exopeptidases"/>
    <property type="match status" value="1"/>
</dbReference>
<dbReference type="Pfam" id="PF01546">
    <property type="entry name" value="Peptidase_M20"/>
    <property type="match status" value="1"/>
</dbReference>
<evidence type="ECO:0000256" key="5">
    <source>
        <dbReference type="ARBA" id="ARBA00011921"/>
    </source>
</evidence>
<dbReference type="Proteomes" id="UP000580517">
    <property type="component" value="Unassembled WGS sequence"/>
</dbReference>
<protein>
    <recommendedName>
        <fullName evidence="6">Probable succinyl-diaminopimelate desuccinylase</fullName>
        <ecNumber evidence="5">3.5.1.18</ecNumber>
    </recommendedName>
</protein>
<evidence type="ECO:0000256" key="1">
    <source>
        <dbReference type="ARBA" id="ARBA00001941"/>
    </source>
</evidence>
<comment type="catalytic activity">
    <reaction evidence="11">
        <text>N-succinyl-(2S,6S)-2,6-diaminopimelate + H2O = (2S,6S)-2,6-diaminopimelate + succinate</text>
        <dbReference type="Rhea" id="RHEA:22608"/>
        <dbReference type="ChEBI" id="CHEBI:15377"/>
        <dbReference type="ChEBI" id="CHEBI:30031"/>
        <dbReference type="ChEBI" id="CHEBI:57609"/>
        <dbReference type="ChEBI" id="CHEBI:58087"/>
        <dbReference type="EC" id="3.5.1.18"/>
    </reaction>
</comment>
<dbReference type="InterPro" id="IPR036264">
    <property type="entry name" value="Bact_exopeptidase_dim_dom"/>
</dbReference>
<dbReference type="SUPFAM" id="SSF55031">
    <property type="entry name" value="Bacterial exopeptidase dimerisation domain"/>
    <property type="match status" value="1"/>
</dbReference>
<comment type="cofactor">
    <cofactor evidence="2">
        <name>Zn(2+)</name>
        <dbReference type="ChEBI" id="CHEBI:29105"/>
    </cofactor>
</comment>
<dbReference type="NCBIfam" id="NF005306">
    <property type="entry name" value="PRK06837.1"/>
    <property type="match status" value="1"/>
</dbReference>
<evidence type="ECO:0000256" key="10">
    <source>
        <dbReference type="ARBA" id="ARBA00023285"/>
    </source>
</evidence>
<evidence type="ECO:0000256" key="3">
    <source>
        <dbReference type="ARBA" id="ARBA00005130"/>
    </source>
</evidence>
<gene>
    <name evidence="13" type="ORF">H0A68_14605</name>
</gene>
<dbReference type="OrthoDB" id="3665926at2"/>
<accession>A0A853FJK3</accession>
<dbReference type="PANTHER" id="PTHR43808">
    <property type="entry name" value="ACETYLORNITHINE DEACETYLASE"/>
    <property type="match status" value="1"/>
</dbReference>
<dbReference type="EMBL" id="JACCEW010000004">
    <property type="protein sequence ID" value="NYT38116.1"/>
    <property type="molecule type" value="Genomic_DNA"/>
</dbReference>
<evidence type="ECO:0000256" key="8">
    <source>
        <dbReference type="ARBA" id="ARBA00022801"/>
    </source>
</evidence>
<name>A0A853FJK3_9BURK</name>
<evidence type="ECO:0000256" key="7">
    <source>
        <dbReference type="ARBA" id="ARBA00022723"/>
    </source>
</evidence>
<evidence type="ECO:0000256" key="6">
    <source>
        <dbReference type="ARBA" id="ARBA00016853"/>
    </source>
</evidence>